<proteinExistence type="predicted"/>
<accession>A0ABW5U9K8</accession>
<dbReference type="RefSeq" id="WP_066755312.1">
    <property type="nucleotide sequence ID" value="NZ_JBHUMB010000006.1"/>
</dbReference>
<keyword evidence="1" id="KW-0732">Signal</keyword>
<organism evidence="2 3">
    <name type="scientific">Sphingobacterium populi</name>
    <dbReference type="NCBI Taxonomy" id="1812824"/>
    <lineage>
        <taxon>Bacteria</taxon>
        <taxon>Pseudomonadati</taxon>
        <taxon>Bacteroidota</taxon>
        <taxon>Sphingobacteriia</taxon>
        <taxon>Sphingobacteriales</taxon>
        <taxon>Sphingobacteriaceae</taxon>
        <taxon>Sphingobacterium</taxon>
    </lineage>
</organism>
<protein>
    <submittedName>
        <fullName evidence="2">Uncharacterized protein</fullName>
    </submittedName>
</protein>
<dbReference type="EMBL" id="JBHUMB010000006">
    <property type="protein sequence ID" value="MFD2742591.1"/>
    <property type="molecule type" value="Genomic_DNA"/>
</dbReference>
<sequence>MKNNVLNLLLLLFLLFQSACTKSEFEFENDFNRSYDAWHVFKQQSNNSYTYSVSNSTWTGSSWNTTITVLQGRIIQRDFHYSKFNDFQRPDGGWTIQTVAEIINSYNDLEGTYNSFTPEELLQILEWQEDEHNLGSQKSSVASNLITLDEVYELAKNQWLAHHQDVHTSFEAKHDGMISIAGFSRKDCMDDCFVGITITAIKPFKR</sequence>
<name>A0ABW5U9K8_9SPHI</name>
<dbReference type="Proteomes" id="UP001597418">
    <property type="component" value="Unassembled WGS sequence"/>
</dbReference>
<evidence type="ECO:0000313" key="3">
    <source>
        <dbReference type="Proteomes" id="UP001597418"/>
    </source>
</evidence>
<feature type="signal peptide" evidence="1">
    <location>
        <begin position="1"/>
        <end position="21"/>
    </location>
</feature>
<keyword evidence="3" id="KW-1185">Reference proteome</keyword>
<reference evidence="3" key="1">
    <citation type="journal article" date="2019" name="Int. J. Syst. Evol. Microbiol.">
        <title>The Global Catalogue of Microorganisms (GCM) 10K type strain sequencing project: providing services to taxonomists for standard genome sequencing and annotation.</title>
        <authorList>
            <consortium name="The Broad Institute Genomics Platform"/>
            <consortium name="The Broad Institute Genome Sequencing Center for Infectious Disease"/>
            <person name="Wu L."/>
            <person name="Ma J."/>
        </authorList>
    </citation>
    <scope>NUCLEOTIDE SEQUENCE [LARGE SCALE GENOMIC DNA]</scope>
    <source>
        <strain evidence="3">KCTC 42247</strain>
    </source>
</reference>
<comment type="caution">
    <text evidence="2">The sequence shown here is derived from an EMBL/GenBank/DDBJ whole genome shotgun (WGS) entry which is preliminary data.</text>
</comment>
<feature type="chain" id="PRO_5047345084" evidence="1">
    <location>
        <begin position="22"/>
        <end position="206"/>
    </location>
</feature>
<evidence type="ECO:0000313" key="2">
    <source>
        <dbReference type="EMBL" id="MFD2742591.1"/>
    </source>
</evidence>
<gene>
    <name evidence="2" type="ORF">ACFSQ6_04210</name>
</gene>
<evidence type="ECO:0000256" key="1">
    <source>
        <dbReference type="SAM" id="SignalP"/>
    </source>
</evidence>